<keyword evidence="1" id="KW-0812">Transmembrane</keyword>
<dbReference type="Pfam" id="PF04964">
    <property type="entry name" value="Flp_Fap"/>
    <property type="match status" value="1"/>
</dbReference>
<proteinExistence type="predicted"/>
<keyword evidence="1" id="KW-0472">Membrane</keyword>
<feature type="transmembrane region" description="Helical" evidence="1">
    <location>
        <begin position="12"/>
        <end position="34"/>
    </location>
</feature>
<gene>
    <name evidence="2" type="ORF">KTQ36_00665</name>
</gene>
<name>A0ABS6V2P0_9SPHN</name>
<dbReference type="EMBL" id="JAHVAH010000001">
    <property type="protein sequence ID" value="MBW0143809.1"/>
    <property type="molecule type" value="Genomic_DNA"/>
</dbReference>
<keyword evidence="1" id="KW-1133">Transmembrane helix</keyword>
<organism evidence="2 3">
    <name type="scientific">Sphingomicrobium clamense</name>
    <dbReference type="NCBI Taxonomy" id="2851013"/>
    <lineage>
        <taxon>Bacteria</taxon>
        <taxon>Pseudomonadati</taxon>
        <taxon>Pseudomonadota</taxon>
        <taxon>Alphaproteobacteria</taxon>
        <taxon>Sphingomonadales</taxon>
        <taxon>Sphingomonadaceae</taxon>
        <taxon>Sphingomicrobium</taxon>
    </lineage>
</organism>
<evidence type="ECO:0000313" key="3">
    <source>
        <dbReference type="Proteomes" id="UP000698028"/>
    </source>
</evidence>
<dbReference type="InterPro" id="IPR007047">
    <property type="entry name" value="Flp_Fap"/>
</dbReference>
<protein>
    <submittedName>
        <fullName evidence="2">Flp family type IVb pilin</fullName>
    </submittedName>
</protein>
<comment type="caution">
    <text evidence="2">The sequence shown here is derived from an EMBL/GenBank/DDBJ whole genome shotgun (WGS) entry which is preliminary data.</text>
</comment>
<evidence type="ECO:0000313" key="2">
    <source>
        <dbReference type="EMBL" id="MBW0143809.1"/>
    </source>
</evidence>
<dbReference type="RefSeq" id="WP_218631868.1">
    <property type="nucleotide sequence ID" value="NZ_JAHVAH010000001.1"/>
</dbReference>
<accession>A0ABS6V2P0</accession>
<sequence>MRIFKLLIVDENAASAIEYAVVASLIAVAALAGYQNLGNGVTNQYNGIETEMD</sequence>
<reference evidence="2 3" key="1">
    <citation type="submission" date="2021-07" db="EMBL/GenBank/DDBJ databases">
        <title>The draft genome sequence of Sphingomicrobium sp. B8.</title>
        <authorList>
            <person name="Mu L."/>
        </authorList>
    </citation>
    <scope>NUCLEOTIDE SEQUENCE [LARGE SCALE GENOMIC DNA]</scope>
    <source>
        <strain evidence="2 3">B8</strain>
    </source>
</reference>
<dbReference type="Proteomes" id="UP000698028">
    <property type="component" value="Unassembled WGS sequence"/>
</dbReference>
<keyword evidence="3" id="KW-1185">Reference proteome</keyword>
<evidence type="ECO:0000256" key="1">
    <source>
        <dbReference type="SAM" id="Phobius"/>
    </source>
</evidence>